<feature type="transmembrane region" description="Helical" evidence="2">
    <location>
        <begin position="476"/>
        <end position="494"/>
    </location>
</feature>
<feature type="transmembrane region" description="Helical" evidence="2">
    <location>
        <begin position="322"/>
        <end position="341"/>
    </location>
</feature>
<organism evidence="3 4">
    <name type="scientific">Gemmata obscuriglobus</name>
    <dbReference type="NCBI Taxonomy" id="114"/>
    <lineage>
        <taxon>Bacteria</taxon>
        <taxon>Pseudomonadati</taxon>
        <taxon>Planctomycetota</taxon>
        <taxon>Planctomycetia</taxon>
        <taxon>Gemmatales</taxon>
        <taxon>Gemmataceae</taxon>
        <taxon>Gemmata</taxon>
    </lineage>
</organism>
<name>A0A2Z3H5J4_9BACT</name>
<keyword evidence="1" id="KW-0620">Polyamine biosynthesis</keyword>
<feature type="transmembrane region" description="Helical" evidence="2">
    <location>
        <begin position="38"/>
        <end position="58"/>
    </location>
</feature>
<keyword evidence="2" id="KW-0812">Transmembrane</keyword>
<dbReference type="Gene3D" id="3.40.50.150">
    <property type="entry name" value="Vaccinia Virus protein VP39"/>
    <property type="match status" value="1"/>
</dbReference>
<evidence type="ECO:0000313" key="3">
    <source>
        <dbReference type="EMBL" id="AWM41008.1"/>
    </source>
</evidence>
<feature type="transmembrane region" description="Helical" evidence="2">
    <location>
        <begin position="271"/>
        <end position="291"/>
    </location>
</feature>
<dbReference type="PANTHER" id="PTHR43317:SF1">
    <property type="entry name" value="THERMOSPERMINE SYNTHASE ACAULIS5"/>
    <property type="match status" value="1"/>
</dbReference>
<dbReference type="SUPFAM" id="SSF53335">
    <property type="entry name" value="S-adenosyl-L-methionine-dependent methyltransferases"/>
    <property type="match status" value="1"/>
</dbReference>
<evidence type="ECO:0008006" key="5">
    <source>
        <dbReference type="Google" id="ProtNLM"/>
    </source>
</evidence>
<feature type="transmembrane region" description="Helical" evidence="2">
    <location>
        <begin position="186"/>
        <end position="207"/>
    </location>
</feature>
<feature type="transmembrane region" description="Helical" evidence="2">
    <location>
        <begin position="411"/>
        <end position="431"/>
    </location>
</feature>
<keyword evidence="2" id="KW-1133">Transmembrane helix</keyword>
<feature type="transmembrane region" description="Helical" evidence="2">
    <location>
        <begin position="110"/>
        <end position="133"/>
    </location>
</feature>
<keyword evidence="4" id="KW-1185">Reference proteome</keyword>
<keyword evidence="2" id="KW-0472">Membrane</keyword>
<dbReference type="CDD" id="cd02440">
    <property type="entry name" value="AdoMet_MTases"/>
    <property type="match status" value="1"/>
</dbReference>
<gene>
    <name evidence="3" type="ORF">C1280_31175</name>
</gene>
<dbReference type="AlphaFoldDB" id="A0A2Z3H5J4"/>
<dbReference type="KEGG" id="gog:C1280_31175"/>
<reference evidence="3 4" key="1">
    <citation type="submission" date="2018-01" db="EMBL/GenBank/DDBJ databases">
        <title>G. obscuriglobus.</title>
        <authorList>
            <person name="Franke J."/>
            <person name="Blomberg W."/>
            <person name="Selmecki A."/>
        </authorList>
    </citation>
    <scope>NUCLEOTIDE SEQUENCE [LARGE SCALE GENOMIC DNA]</scope>
    <source>
        <strain evidence="3 4">DSM 5831</strain>
    </source>
</reference>
<dbReference type="EMBL" id="CP025958">
    <property type="protein sequence ID" value="AWM41008.1"/>
    <property type="molecule type" value="Genomic_DNA"/>
</dbReference>
<sequence length="797" mass="85831">MLAVLYATTLFAGAALLFLVQPLVGKLLLPLVGGTPGVWNTCMVFFQSVLLVGYLYAHRSTGKLGVRRQALFHLLLLTAVAVSFKAAIATTGAPVPVVPSMLPDDQDSSVLMVAQLGLTVGIAVGLPFLVLSTTSPLLQRWFASTGHPAARDPYFLYAASNAGSLLGLLAYPLLIEPRLALKHQQWVFAGGVMGYIGLVVACSFTVIRNAERGTEGTQGQGTEGGPELRATLAAPIAVSRIARWVMLAALPSSLLLGVTTHVSTDLAPVPLLWVVPLALYLTSFILVFARWPDGVHRFVGRVTPMLLLFVVLTLLTNAAEPLAVVGLLHMLAFFGVCLVCHGEMAKDRPPAEYLTAFYFWMSFGGVLGGLFNALLAPILFAAVGMVEYPLALVLAAAVRPRSDDPEERLKGADVALVLVLLALSVGLVLAVQHLVRVPTEPDAPDALTSRLLRGGLMFGIPGAAAFALVRKPARYALALAAILVAGAFDTGHFGETLHKERNFFGVIRVTRDGKFIKLIHGTTLHGQQRADEPGPPRPMTYYHQKGPVGHLFASLPPERVKTVGVVGLGTGAVAAYARPGQKWTFYEIDPAVVRVARDTNYFRFLSDCQGECDVVLGDARRHLTKPPDGCYDVIILDGFCSDAIPVHLLTREAIALYVSKLAPNGVIAMHVSNNHLDLPPLIRRLADDHNPKLAVRYCHDAPLDAERADGKTESQWMLLARSDADLAPVVDTSRTLGPSPLVQTLAAASASVAGVPWTRPAPYKFLVQWNEVPLEDGPIWRDDFANLLRVWKKRGTE</sequence>
<accession>A0A2Z3H5J4</accession>
<proteinExistence type="predicted"/>
<protein>
    <recommendedName>
        <fullName evidence="5">Spermidine synthase</fullName>
    </recommendedName>
</protein>
<evidence type="ECO:0000313" key="4">
    <source>
        <dbReference type="Proteomes" id="UP000245802"/>
    </source>
</evidence>
<feature type="transmembrane region" description="Helical" evidence="2">
    <location>
        <begin position="353"/>
        <end position="372"/>
    </location>
</feature>
<feature type="transmembrane region" description="Helical" evidence="2">
    <location>
        <begin position="451"/>
        <end position="469"/>
    </location>
</feature>
<evidence type="ECO:0000256" key="1">
    <source>
        <dbReference type="ARBA" id="ARBA00023115"/>
    </source>
</evidence>
<evidence type="ECO:0000256" key="2">
    <source>
        <dbReference type="SAM" id="Phobius"/>
    </source>
</evidence>
<dbReference type="NCBIfam" id="NF037959">
    <property type="entry name" value="MFS_SpdSyn"/>
    <property type="match status" value="1"/>
</dbReference>
<dbReference type="PANTHER" id="PTHR43317">
    <property type="entry name" value="THERMOSPERMINE SYNTHASE ACAULIS5"/>
    <property type="match status" value="1"/>
</dbReference>
<feature type="transmembrane region" description="Helical" evidence="2">
    <location>
        <begin position="154"/>
        <end position="174"/>
    </location>
</feature>
<dbReference type="OrthoDB" id="9761985at2"/>
<feature type="transmembrane region" description="Helical" evidence="2">
    <location>
        <begin position="298"/>
        <end position="316"/>
    </location>
</feature>
<dbReference type="InterPro" id="IPR029063">
    <property type="entry name" value="SAM-dependent_MTases_sf"/>
</dbReference>
<feature type="transmembrane region" description="Helical" evidence="2">
    <location>
        <begin position="241"/>
        <end position="259"/>
    </location>
</feature>
<feature type="transmembrane region" description="Helical" evidence="2">
    <location>
        <begin position="70"/>
        <end position="90"/>
    </location>
</feature>
<feature type="transmembrane region" description="Helical" evidence="2">
    <location>
        <begin position="378"/>
        <end position="399"/>
    </location>
</feature>
<dbReference type="GO" id="GO:0006596">
    <property type="term" value="P:polyamine biosynthetic process"/>
    <property type="evidence" value="ECO:0007669"/>
    <property type="project" value="UniProtKB-KW"/>
</dbReference>
<dbReference type="Proteomes" id="UP000245802">
    <property type="component" value="Chromosome"/>
</dbReference>
<dbReference type="RefSeq" id="WP_010042963.1">
    <property type="nucleotide sequence ID" value="NZ_CP025958.1"/>
</dbReference>